<evidence type="ECO:0000313" key="2">
    <source>
        <dbReference type="Proteomes" id="UP000789702"/>
    </source>
</evidence>
<name>A0ACA9MEU7_9GLOM</name>
<sequence length="151" mass="16954">GDRSLKTFKKHDKRVNKVMWSPHSSDTFASCSDDSLVILWNAKKADSKLGGAFFKHIGHRTSVADIAWHPDDAFSNTIASVSTSLITSNDNNKIKPSLIQGLLIGVLYSGVLQSELNPDWKLITPGWFEIRHFQTIDNPTKIFTTMFYLTN</sequence>
<accession>A0ACA9MEU7</accession>
<protein>
    <submittedName>
        <fullName evidence="1">11179_t:CDS:1</fullName>
    </submittedName>
</protein>
<comment type="caution">
    <text evidence="1">The sequence shown here is derived from an EMBL/GenBank/DDBJ whole genome shotgun (WGS) entry which is preliminary data.</text>
</comment>
<reference evidence="1" key="1">
    <citation type="submission" date="2021-06" db="EMBL/GenBank/DDBJ databases">
        <authorList>
            <person name="Kallberg Y."/>
            <person name="Tangrot J."/>
            <person name="Rosling A."/>
        </authorList>
    </citation>
    <scope>NUCLEOTIDE SEQUENCE</scope>
    <source>
        <strain evidence="1">IL203A</strain>
    </source>
</reference>
<evidence type="ECO:0000313" key="1">
    <source>
        <dbReference type="EMBL" id="CAG8582680.1"/>
    </source>
</evidence>
<proteinExistence type="predicted"/>
<dbReference type="Proteomes" id="UP000789702">
    <property type="component" value="Unassembled WGS sequence"/>
</dbReference>
<organism evidence="1 2">
    <name type="scientific">Dentiscutata heterogama</name>
    <dbReference type="NCBI Taxonomy" id="1316150"/>
    <lineage>
        <taxon>Eukaryota</taxon>
        <taxon>Fungi</taxon>
        <taxon>Fungi incertae sedis</taxon>
        <taxon>Mucoromycota</taxon>
        <taxon>Glomeromycotina</taxon>
        <taxon>Glomeromycetes</taxon>
        <taxon>Diversisporales</taxon>
        <taxon>Gigasporaceae</taxon>
        <taxon>Dentiscutata</taxon>
    </lineage>
</organism>
<gene>
    <name evidence="1" type="ORF">DHETER_LOCUS6538</name>
</gene>
<dbReference type="EMBL" id="CAJVPU010008335">
    <property type="protein sequence ID" value="CAG8582680.1"/>
    <property type="molecule type" value="Genomic_DNA"/>
</dbReference>
<feature type="non-terminal residue" evidence="1">
    <location>
        <position position="1"/>
    </location>
</feature>
<keyword evidence="2" id="KW-1185">Reference proteome</keyword>